<protein>
    <submittedName>
        <fullName evidence="1">Uncharacterized protein</fullName>
    </submittedName>
</protein>
<reference evidence="1 2" key="1">
    <citation type="journal article" date="2019" name="Sci. Rep.">
        <title>Orb-weaving spider Araneus ventricosus genome elucidates the spidroin gene catalogue.</title>
        <authorList>
            <person name="Kono N."/>
            <person name="Nakamura H."/>
            <person name="Ohtoshi R."/>
            <person name="Moran D.A.P."/>
            <person name="Shinohara A."/>
            <person name="Yoshida Y."/>
            <person name="Fujiwara M."/>
            <person name="Mori M."/>
            <person name="Tomita M."/>
            <person name="Arakawa K."/>
        </authorList>
    </citation>
    <scope>NUCLEOTIDE SEQUENCE [LARGE SCALE GENOMIC DNA]</scope>
</reference>
<evidence type="ECO:0000313" key="1">
    <source>
        <dbReference type="EMBL" id="GBN93447.1"/>
    </source>
</evidence>
<sequence>MHFSSYSVWRDMDCNILETAKSKTLPNKSRDVPEFNGAYYQDSCDSEKKEIFKTPDLFEAAYSTISDLCEEGTSLNTVAIENLECFNDTLSETNCRKESYDAIEPYWEEQENKTGYPSDDTSNFLCL</sequence>
<accession>A0A4Y2SYW4</accession>
<dbReference type="Proteomes" id="UP000499080">
    <property type="component" value="Unassembled WGS sequence"/>
</dbReference>
<proteinExistence type="predicted"/>
<keyword evidence="2" id="KW-1185">Reference proteome</keyword>
<organism evidence="1 2">
    <name type="scientific">Araneus ventricosus</name>
    <name type="common">Orbweaver spider</name>
    <name type="synonym">Epeira ventricosa</name>
    <dbReference type="NCBI Taxonomy" id="182803"/>
    <lineage>
        <taxon>Eukaryota</taxon>
        <taxon>Metazoa</taxon>
        <taxon>Ecdysozoa</taxon>
        <taxon>Arthropoda</taxon>
        <taxon>Chelicerata</taxon>
        <taxon>Arachnida</taxon>
        <taxon>Araneae</taxon>
        <taxon>Araneomorphae</taxon>
        <taxon>Entelegynae</taxon>
        <taxon>Araneoidea</taxon>
        <taxon>Araneidae</taxon>
        <taxon>Araneus</taxon>
    </lineage>
</organism>
<dbReference type="EMBL" id="BGPR01024953">
    <property type="protein sequence ID" value="GBN93447.1"/>
    <property type="molecule type" value="Genomic_DNA"/>
</dbReference>
<dbReference type="AlphaFoldDB" id="A0A4Y2SYW4"/>
<gene>
    <name evidence="1" type="ORF">AVEN_162748_1</name>
</gene>
<dbReference type="OrthoDB" id="6440363at2759"/>
<evidence type="ECO:0000313" key="2">
    <source>
        <dbReference type="Proteomes" id="UP000499080"/>
    </source>
</evidence>
<comment type="caution">
    <text evidence="1">The sequence shown here is derived from an EMBL/GenBank/DDBJ whole genome shotgun (WGS) entry which is preliminary data.</text>
</comment>
<name>A0A4Y2SYW4_ARAVE</name>
<feature type="non-terminal residue" evidence="1">
    <location>
        <position position="127"/>
    </location>
</feature>